<dbReference type="SUPFAM" id="SSF51735">
    <property type="entry name" value="NAD(P)-binding Rossmann-fold domains"/>
    <property type="match status" value="1"/>
</dbReference>
<name>A0A450SPG7_9GAMM</name>
<feature type="domain" description="NAD(P)-binding" evidence="1">
    <location>
        <begin position="7"/>
        <end position="159"/>
    </location>
</feature>
<dbReference type="InterPro" id="IPR036291">
    <property type="entry name" value="NAD(P)-bd_dom_sf"/>
</dbReference>
<dbReference type="AlphaFoldDB" id="A0A450SPG7"/>
<dbReference type="EMBL" id="CAADFD010000024">
    <property type="protein sequence ID" value="VFJ55856.1"/>
    <property type="molecule type" value="Genomic_DNA"/>
</dbReference>
<dbReference type="InterPro" id="IPR051207">
    <property type="entry name" value="ComplexI_NDUFA9_subunit"/>
</dbReference>
<reference evidence="2" key="1">
    <citation type="submission" date="2019-02" db="EMBL/GenBank/DDBJ databases">
        <authorList>
            <person name="Gruber-Vodicka R. H."/>
            <person name="Seah K. B. B."/>
        </authorList>
    </citation>
    <scope>NUCLEOTIDE SEQUENCE</scope>
    <source>
        <strain evidence="2">BECK_BZ106</strain>
    </source>
</reference>
<protein>
    <submittedName>
        <fullName evidence="2">NADH dehydrogenase</fullName>
    </submittedName>
</protein>
<dbReference type="PANTHER" id="PTHR12126">
    <property type="entry name" value="NADH-UBIQUINONE OXIDOREDUCTASE 39 KDA SUBUNIT-RELATED"/>
    <property type="match status" value="1"/>
</dbReference>
<proteinExistence type="predicted"/>
<dbReference type="Pfam" id="PF13460">
    <property type="entry name" value="NAD_binding_10"/>
    <property type="match status" value="1"/>
</dbReference>
<dbReference type="PANTHER" id="PTHR12126:SF11">
    <property type="entry name" value="NADH DEHYDROGENASE [UBIQUINONE] 1 ALPHA SUBCOMPLEX SUBUNIT 9, MITOCHONDRIAL"/>
    <property type="match status" value="1"/>
</dbReference>
<evidence type="ECO:0000259" key="1">
    <source>
        <dbReference type="Pfam" id="PF13460"/>
    </source>
</evidence>
<organism evidence="2">
    <name type="scientific">Candidatus Kentrum sp. FW</name>
    <dbReference type="NCBI Taxonomy" id="2126338"/>
    <lineage>
        <taxon>Bacteria</taxon>
        <taxon>Pseudomonadati</taxon>
        <taxon>Pseudomonadota</taxon>
        <taxon>Gammaproteobacteria</taxon>
        <taxon>Candidatus Kentrum</taxon>
    </lineage>
</organism>
<dbReference type="GO" id="GO:0044877">
    <property type="term" value="F:protein-containing complex binding"/>
    <property type="evidence" value="ECO:0007669"/>
    <property type="project" value="TreeGrafter"/>
</dbReference>
<dbReference type="Gene3D" id="3.40.50.720">
    <property type="entry name" value="NAD(P)-binding Rossmann-like Domain"/>
    <property type="match status" value="1"/>
</dbReference>
<accession>A0A450SPG7</accession>
<sequence length="309" mass="34438">MKIAILGGTGYLGSYLVDALIARGHQPVLLVRPGSQEKIRNPSRCISILGEIHDKDTLRQVFSQSRAVIYNIGILREFPRKGITFQSLQYQGACRAIDIATELGIKRFLLTSANGVKPDGTPYQRTKYAAEKYLRSSQLQATIFRPGVIFGDPRGHMEFATQLCDEIIRSPLPAPLFHKGLLPTNAGTFRVAPIHVKDVADIYVKALEDPNAIGKTYPLCGPDAWEWRLIIKTIGRAIERHKWTCPVPVLPLNIAAAIFETFPTFPITRDQLTMLLEGNTGDSSDIFRAYQINPTPFDETSLSYLRDQG</sequence>
<gene>
    <name evidence="2" type="ORF">BECKFW1821B_GA0114236_102425</name>
</gene>
<dbReference type="InterPro" id="IPR016040">
    <property type="entry name" value="NAD(P)-bd_dom"/>
</dbReference>
<evidence type="ECO:0000313" key="2">
    <source>
        <dbReference type="EMBL" id="VFJ55856.1"/>
    </source>
</evidence>